<dbReference type="EMBL" id="LVLJ01000095">
    <property type="protein sequence ID" value="OAE35657.1"/>
    <property type="molecule type" value="Genomic_DNA"/>
</dbReference>
<dbReference type="Proteomes" id="UP000077202">
    <property type="component" value="Unassembled WGS sequence"/>
</dbReference>
<gene>
    <name evidence="2" type="ORF">AXG93_1154s1110</name>
</gene>
<organism evidence="2 3">
    <name type="scientific">Marchantia polymorpha subsp. ruderalis</name>
    <dbReference type="NCBI Taxonomy" id="1480154"/>
    <lineage>
        <taxon>Eukaryota</taxon>
        <taxon>Viridiplantae</taxon>
        <taxon>Streptophyta</taxon>
        <taxon>Embryophyta</taxon>
        <taxon>Marchantiophyta</taxon>
        <taxon>Marchantiopsida</taxon>
        <taxon>Marchantiidae</taxon>
        <taxon>Marchantiales</taxon>
        <taxon>Marchantiaceae</taxon>
        <taxon>Marchantia</taxon>
    </lineage>
</organism>
<evidence type="ECO:0000313" key="3">
    <source>
        <dbReference type="Proteomes" id="UP000077202"/>
    </source>
</evidence>
<feature type="region of interest" description="Disordered" evidence="1">
    <location>
        <begin position="1"/>
        <end position="23"/>
    </location>
</feature>
<feature type="compositionally biased region" description="Basic residues" evidence="1">
    <location>
        <begin position="150"/>
        <end position="159"/>
    </location>
</feature>
<proteinExistence type="predicted"/>
<reference evidence="2" key="1">
    <citation type="submission" date="2016-03" db="EMBL/GenBank/DDBJ databases">
        <title>Mechanisms controlling the formation of the plant cell surface in tip-growing cells are functionally conserved among land plants.</title>
        <authorList>
            <person name="Honkanen S."/>
            <person name="Jones V.A."/>
            <person name="Morieri G."/>
            <person name="Champion C."/>
            <person name="Hetherington A.J."/>
            <person name="Kelly S."/>
            <person name="Saint-Marcoux D."/>
            <person name="Proust H."/>
            <person name="Prescott H."/>
            <person name="Dolan L."/>
        </authorList>
    </citation>
    <scope>NUCLEOTIDE SEQUENCE [LARGE SCALE GENOMIC DNA]</scope>
    <source>
        <tissue evidence="2">Whole gametophyte</tissue>
    </source>
</reference>
<comment type="caution">
    <text evidence="2">The sequence shown here is derived from an EMBL/GenBank/DDBJ whole genome shotgun (WGS) entry which is preliminary data.</text>
</comment>
<dbReference type="AlphaFoldDB" id="A0A176WRB6"/>
<sequence>MRGAVRQERAEPTAAAHRGVPDRFGLEDEYLPVVQPSLERVYVPSPELRPPGRTNLQPSEITVGGGSGGAAPSPVCLMMPWPSGWVIQVRTYEEIADLQAKMRKQQRQQQERSPGRAPGSSPPAAAKSSGPAGTPETSSPGRGEVSTARAKNRAAGRQQ</sequence>
<name>A0A176WRB6_MARPO</name>
<evidence type="ECO:0000256" key="1">
    <source>
        <dbReference type="SAM" id="MobiDB-lite"/>
    </source>
</evidence>
<feature type="compositionally biased region" description="Low complexity" evidence="1">
    <location>
        <begin position="115"/>
        <end position="133"/>
    </location>
</feature>
<evidence type="ECO:0000313" key="2">
    <source>
        <dbReference type="EMBL" id="OAE35657.1"/>
    </source>
</evidence>
<feature type="region of interest" description="Disordered" evidence="1">
    <location>
        <begin position="100"/>
        <end position="159"/>
    </location>
</feature>
<protein>
    <submittedName>
        <fullName evidence="2">Uncharacterized protein</fullName>
    </submittedName>
</protein>
<feature type="region of interest" description="Disordered" evidence="1">
    <location>
        <begin position="43"/>
        <end position="71"/>
    </location>
</feature>
<keyword evidence="3" id="KW-1185">Reference proteome</keyword>
<feature type="compositionally biased region" description="Basic and acidic residues" evidence="1">
    <location>
        <begin position="1"/>
        <end position="11"/>
    </location>
</feature>
<accession>A0A176WRB6</accession>